<name>A1B4Q3_PARDP</name>
<evidence type="ECO:0000313" key="3">
    <source>
        <dbReference type="EMBL" id="ABL70497.1"/>
    </source>
</evidence>
<organism evidence="3 4">
    <name type="scientific">Paracoccus denitrificans (strain Pd 1222)</name>
    <dbReference type="NCBI Taxonomy" id="318586"/>
    <lineage>
        <taxon>Bacteria</taxon>
        <taxon>Pseudomonadati</taxon>
        <taxon>Pseudomonadota</taxon>
        <taxon>Alphaproteobacteria</taxon>
        <taxon>Rhodobacterales</taxon>
        <taxon>Paracoccaceae</taxon>
        <taxon>Paracoccus</taxon>
    </lineage>
</organism>
<evidence type="ECO:0000256" key="1">
    <source>
        <dbReference type="SAM" id="SignalP"/>
    </source>
</evidence>
<feature type="chain" id="PRO_5002632715" description="AB hydrolase-1 domain-containing protein" evidence="1">
    <location>
        <begin position="21"/>
        <end position="295"/>
    </location>
</feature>
<dbReference type="EnsemblBacteria" id="ABL70497">
    <property type="protein sequence ID" value="ABL70497"/>
    <property type="gene ID" value="Pden_2409"/>
</dbReference>
<dbReference type="OrthoDB" id="7015419at2"/>
<dbReference type="Proteomes" id="UP000000361">
    <property type="component" value="Chromosome 1"/>
</dbReference>
<dbReference type="STRING" id="318586.Pden_2409"/>
<gene>
    <name evidence="3" type="ordered locus">Pden_2409</name>
</gene>
<dbReference type="SUPFAM" id="SSF53474">
    <property type="entry name" value="alpha/beta-Hydrolases"/>
    <property type="match status" value="1"/>
</dbReference>
<dbReference type="Pfam" id="PF00561">
    <property type="entry name" value="Abhydrolase_1"/>
    <property type="match status" value="1"/>
</dbReference>
<protein>
    <recommendedName>
        <fullName evidence="2">AB hydrolase-1 domain-containing protein</fullName>
    </recommendedName>
</protein>
<dbReference type="Gene3D" id="3.40.50.1820">
    <property type="entry name" value="alpha/beta hydrolase"/>
    <property type="match status" value="1"/>
</dbReference>
<dbReference type="AlphaFoldDB" id="A1B4Q3"/>
<keyword evidence="1" id="KW-0732">Signal</keyword>
<dbReference type="eggNOG" id="COG1073">
    <property type="taxonomic scope" value="Bacteria"/>
</dbReference>
<proteinExistence type="predicted"/>
<dbReference type="InterPro" id="IPR029058">
    <property type="entry name" value="AB_hydrolase_fold"/>
</dbReference>
<dbReference type="EMBL" id="CP000489">
    <property type="protein sequence ID" value="ABL70497.1"/>
    <property type="molecule type" value="Genomic_DNA"/>
</dbReference>
<evidence type="ECO:0000259" key="2">
    <source>
        <dbReference type="Pfam" id="PF00561"/>
    </source>
</evidence>
<feature type="signal peptide" evidence="1">
    <location>
        <begin position="1"/>
        <end position="20"/>
    </location>
</feature>
<sequence length="295" mass="31465">MWRIALVLALALTAASHALAEVALPWGVEIPREDCELSAGGVWSEYDGGADCLRYFASPGIDAAAVVIVVLRGDRDTWVGRKPEDIPRNTSSAQTALAGVLAEEMGFPVIILSRPGTFGSSGDHLRRRQPEEFLALAGALDDIRADHRIGRFVLMGHSGGATAAAALLTLGRDDIACAVLTSGAFDLLERAEALREARGSRSRPGLDLTGLPHPYDPMEHLDGIVDDPQRLIVVIGNRDDRVTPFHFQRRFHEGLVARGHRAELREAAAQPPGFHDLLGNPGARAAAECAAGGTP</sequence>
<dbReference type="RefSeq" id="WP_011748690.1">
    <property type="nucleotide sequence ID" value="NC_008686.1"/>
</dbReference>
<evidence type="ECO:0000313" key="4">
    <source>
        <dbReference type="Proteomes" id="UP000000361"/>
    </source>
</evidence>
<dbReference type="KEGG" id="pde:Pden_2409"/>
<accession>A1B4Q3</accession>
<keyword evidence="4" id="KW-1185">Reference proteome</keyword>
<dbReference type="HOGENOM" id="CLU_081295_0_0_5"/>
<dbReference type="GeneID" id="93450803"/>
<feature type="domain" description="AB hydrolase-1" evidence="2">
    <location>
        <begin position="99"/>
        <end position="189"/>
    </location>
</feature>
<reference evidence="4" key="1">
    <citation type="submission" date="2006-12" db="EMBL/GenBank/DDBJ databases">
        <title>Complete sequence of chromosome 1 of Paracoccus denitrificans PD1222.</title>
        <authorList>
            <person name="Copeland A."/>
            <person name="Lucas S."/>
            <person name="Lapidus A."/>
            <person name="Barry K."/>
            <person name="Detter J.C."/>
            <person name="Glavina del Rio T."/>
            <person name="Hammon N."/>
            <person name="Israni S."/>
            <person name="Dalin E."/>
            <person name="Tice H."/>
            <person name="Pitluck S."/>
            <person name="Munk A.C."/>
            <person name="Brettin T."/>
            <person name="Bruce D."/>
            <person name="Han C."/>
            <person name="Tapia R."/>
            <person name="Gilna P."/>
            <person name="Schmutz J."/>
            <person name="Larimer F."/>
            <person name="Land M."/>
            <person name="Hauser L."/>
            <person name="Kyrpides N."/>
            <person name="Lykidis A."/>
            <person name="Spiro S."/>
            <person name="Richardson D.J."/>
            <person name="Moir J.W.B."/>
            <person name="Ferguson S.J."/>
            <person name="van Spanning R.J.M."/>
            <person name="Richardson P."/>
        </authorList>
    </citation>
    <scope>NUCLEOTIDE SEQUENCE [LARGE SCALE GENOMIC DNA]</scope>
    <source>
        <strain evidence="4">Pd 1222</strain>
    </source>
</reference>
<dbReference type="InterPro" id="IPR000073">
    <property type="entry name" value="AB_hydrolase_1"/>
</dbReference>